<evidence type="ECO:0000256" key="4">
    <source>
        <dbReference type="ARBA" id="ARBA00040480"/>
    </source>
</evidence>
<evidence type="ECO:0000256" key="2">
    <source>
        <dbReference type="ARBA" id="ARBA00022840"/>
    </source>
</evidence>
<dbReference type="PANTHER" id="PTHR42960">
    <property type="entry name" value="YCF46 PROTEIN"/>
    <property type="match status" value="1"/>
</dbReference>
<feature type="domain" description="AAA+ ATPase" evidence="5">
    <location>
        <begin position="127"/>
        <end position="263"/>
    </location>
</feature>
<dbReference type="SMART" id="SM00382">
    <property type="entry name" value="AAA"/>
    <property type="match status" value="1"/>
</dbReference>
<dbReference type="InterPro" id="IPR052381">
    <property type="entry name" value="AAA_domain_protein"/>
</dbReference>
<evidence type="ECO:0000313" key="6">
    <source>
        <dbReference type="EMBL" id="MEI4463727.1"/>
    </source>
</evidence>
<comment type="similarity">
    <text evidence="3">Belongs to the AAA ATPase family. Highly divergent.</text>
</comment>
<dbReference type="InterPro" id="IPR003959">
    <property type="entry name" value="ATPase_AAA_core"/>
</dbReference>
<dbReference type="Pfam" id="PF00004">
    <property type="entry name" value="AAA"/>
    <property type="match status" value="1"/>
</dbReference>
<evidence type="ECO:0000313" key="7">
    <source>
        <dbReference type="Proteomes" id="UP001387110"/>
    </source>
</evidence>
<evidence type="ECO:0000256" key="3">
    <source>
        <dbReference type="ARBA" id="ARBA00038088"/>
    </source>
</evidence>
<dbReference type="Pfam" id="PF17862">
    <property type="entry name" value="AAA_lid_3"/>
    <property type="match status" value="1"/>
</dbReference>
<evidence type="ECO:0000259" key="5">
    <source>
        <dbReference type="SMART" id="SM00382"/>
    </source>
</evidence>
<dbReference type="RefSeq" id="WP_336449592.1">
    <property type="nucleotide sequence ID" value="NZ_JBAWKY010000006.1"/>
</dbReference>
<keyword evidence="2" id="KW-0067">ATP-binding</keyword>
<accession>A0ABU8ELC5</accession>
<organism evidence="6 7">
    <name type="scientific">Exiguobacterium indicum</name>
    <dbReference type="NCBI Taxonomy" id="296995"/>
    <lineage>
        <taxon>Bacteria</taxon>
        <taxon>Bacillati</taxon>
        <taxon>Bacillota</taxon>
        <taxon>Bacilli</taxon>
        <taxon>Bacillales</taxon>
        <taxon>Bacillales Family XII. Incertae Sedis</taxon>
        <taxon>Exiguobacterium</taxon>
    </lineage>
</organism>
<sequence>MTIVEVKTPDDSDIESLIKNFSEVQDNSIEQSIIDEMTLSFKGLSEFEIYQILNLAYQSNGEITAGDKTLILREKEQFVKKSGMLEIINFQEDIDDIGGLENLKDWLKRKGRIFNHLDQAMKAGVDIPKGLMMVGMPGCGKSLAAKATAKLFDVPLLRLDIGKLFGKYVGESEGNMRRALKTAEAVSPCILWVDEIEKAFSGIGDSSGGNSITTRLFGTFLTWMQEKESTVFVVATANDICSLPPELLRKGRFDELFSVSLPNREERRSILDIHLTKRQKNNLNIDTIKIVKETEGFNGADLESVVKDAIENLYLEGRDTLTTEDLLEIVKETKGISVSLKDKISQIKESLEKFDIEPASRLDA</sequence>
<dbReference type="SUPFAM" id="SSF52540">
    <property type="entry name" value="P-loop containing nucleoside triphosphate hydrolases"/>
    <property type="match status" value="1"/>
</dbReference>
<dbReference type="InterPro" id="IPR041569">
    <property type="entry name" value="AAA_lid_3"/>
</dbReference>
<dbReference type="InterPro" id="IPR027417">
    <property type="entry name" value="P-loop_NTPase"/>
</dbReference>
<dbReference type="Gene3D" id="3.40.50.300">
    <property type="entry name" value="P-loop containing nucleotide triphosphate hydrolases"/>
    <property type="match status" value="1"/>
</dbReference>
<name>A0ABU8ELC5_9BACL</name>
<keyword evidence="7" id="KW-1185">Reference proteome</keyword>
<keyword evidence="1" id="KW-0547">Nucleotide-binding</keyword>
<dbReference type="Gene3D" id="1.10.8.60">
    <property type="match status" value="1"/>
</dbReference>
<reference evidence="6 7" key="1">
    <citation type="submission" date="2023-12" db="EMBL/GenBank/DDBJ databases">
        <authorList>
            <person name="Easwaran N."/>
            <person name="Lazarus H.P.S."/>
        </authorList>
    </citation>
    <scope>NUCLEOTIDE SEQUENCE [LARGE SCALE GENOMIC DNA]</scope>
    <source>
        <strain evidence="6 7">VIT-2023</strain>
    </source>
</reference>
<proteinExistence type="inferred from homology"/>
<dbReference type="InterPro" id="IPR003593">
    <property type="entry name" value="AAA+_ATPase"/>
</dbReference>
<evidence type="ECO:0000256" key="1">
    <source>
        <dbReference type="ARBA" id="ARBA00022741"/>
    </source>
</evidence>
<protein>
    <recommendedName>
        <fullName evidence="4">Uncharacterized AAA domain-containing protein ycf46</fullName>
    </recommendedName>
</protein>
<comment type="caution">
    <text evidence="6">The sequence shown here is derived from an EMBL/GenBank/DDBJ whole genome shotgun (WGS) entry which is preliminary data.</text>
</comment>
<dbReference type="Proteomes" id="UP001387110">
    <property type="component" value="Unassembled WGS sequence"/>
</dbReference>
<gene>
    <name evidence="6" type="ORF">SZL87_14975</name>
</gene>
<dbReference type="PANTHER" id="PTHR42960:SF1">
    <property type="entry name" value="YCF46 PROTEIN"/>
    <property type="match status" value="1"/>
</dbReference>
<dbReference type="EMBL" id="JBAWKY010000006">
    <property type="protein sequence ID" value="MEI4463727.1"/>
    <property type="molecule type" value="Genomic_DNA"/>
</dbReference>